<dbReference type="PANTHER" id="PTHR33877:SF2">
    <property type="entry name" value="OS07G0170200 PROTEIN"/>
    <property type="match status" value="1"/>
</dbReference>
<dbReference type="SMART" id="SM00507">
    <property type="entry name" value="HNHc"/>
    <property type="match status" value="1"/>
</dbReference>
<dbReference type="InterPro" id="IPR052892">
    <property type="entry name" value="NA-targeting_endonuclease"/>
</dbReference>
<evidence type="ECO:0000313" key="3">
    <source>
        <dbReference type="Proteomes" id="UP000887300"/>
    </source>
</evidence>
<dbReference type="GO" id="GO:0004519">
    <property type="term" value="F:endonuclease activity"/>
    <property type="evidence" value="ECO:0007669"/>
    <property type="project" value="UniProtKB-KW"/>
</dbReference>
<dbReference type="PANTHER" id="PTHR33877">
    <property type="entry name" value="SLL1193 PROTEIN"/>
    <property type="match status" value="1"/>
</dbReference>
<gene>
    <name evidence="2" type="ORF">HF568_05490</name>
</gene>
<keyword evidence="2" id="KW-0378">Hydrolase</keyword>
<feature type="domain" description="HNH nuclease" evidence="1">
    <location>
        <begin position="77"/>
        <end position="130"/>
    </location>
</feature>
<dbReference type="Proteomes" id="UP000887300">
    <property type="component" value="Unassembled WGS sequence"/>
</dbReference>
<evidence type="ECO:0000313" key="2">
    <source>
        <dbReference type="EMBL" id="MBU2722670.1"/>
    </source>
</evidence>
<comment type="caution">
    <text evidence="2">The sequence shown here is derived from an EMBL/GenBank/DDBJ whole genome shotgun (WGS) entry which is preliminary data.</text>
</comment>
<dbReference type="RefSeq" id="WP_215886220.1">
    <property type="nucleotide sequence ID" value="NZ_CP134225.1"/>
</dbReference>
<name>A0A8X8G886_ACIFI</name>
<dbReference type="Pfam" id="PF14279">
    <property type="entry name" value="HNH_5"/>
    <property type="match status" value="1"/>
</dbReference>
<dbReference type="CDD" id="cd00085">
    <property type="entry name" value="HNHc"/>
    <property type="match status" value="1"/>
</dbReference>
<accession>A0A8X8G886</accession>
<dbReference type="AlphaFoldDB" id="A0A8X8G886"/>
<sequence>MSAILRLDVSGNPLHWIGQEEAASYYAKNLVAWTLGDPFQILHGGRNRLSGVQSIMDIHPVIAIRGKPWTRFAAPTLTNTTLFRRDGHLCMYCGNPFSEGQLTRDHVHPVSKGGKDVWTNVVSACRRCNTHKGALTPEQAGMKLLAVPYTPNQYEYLFLTGRRILGDQMDFLRAGFHHLQA</sequence>
<dbReference type="EMBL" id="JABBHS010000170">
    <property type="protein sequence ID" value="MBU2722670.1"/>
    <property type="molecule type" value="Genomic_DNA"/>
</dbReference>
<dbReference type="InterPro" id="IPR003615">
    <property type="entry name" value="HNH_nuc"/>
</dbReference>
<protein>
    <submittedName>
        <fullName evidence="2">HNH endonuclease</fullName>
    </submittedName>
</protein>
<reference evidence="2" key="1">
    <citation type="journal article" date="2021" name="ISME J.">
        <title>Genomic evolution of the class Acidithiobacillia: deep-branching Proteobacteria living in extreme acidic conditions.</title>
        <authorList>
            <person name="Moya-Beltran A."/>
            <person name="Beard S."/>
            <person name="Rojas-Villalobos C."/>
            <person name="Issotta F."/>
            <person name="Gallardo Y."/>
            <person name="Ulloa R."/>
            <person name="Giaveno A."/>
            <person name="Degli Esposti M."/>
            <person name="Johnson D.B."/>
            <person name="Quatrini R."/>
        </authorList>
    </citation>
    <scope>NUCLEOTIDE SEQUENCE</scope>
    <source>
        <strain evidence="2">DSM 583</strain>
    </source>
</reference>
<keyword evidence="2" id="KW-0540">Nuclease</keyword>
<evidence type="ECO:0000259" key="1">
    <source>
        <dbReference type="SMART" id="SM00507"/>
    </source>
</evidence>
<organism evidence="2 3">
    <name type="scientific">Acidithiobacillus ferridurans</name>
    <dbReference type="NCBI Taxonomy" id="1232575"/>
    <lineage>
        <taxon>Bacteria</taxon>
        <taxon>Pseudomonadati</taxon>
        <taxon>Pseudomonadota</taxon>
        <taxon>Acidithiobacillia</taxon>
        <taxon>Acidithiobacillales</taxon>
        <taxon>Acidithiobacillaceae</taxon>
        <taxon>Acidithiobacillus</taxon>
    </lineage>
</organism>
<dbReference type="InterPro" id="IPR029471">
    <property type="entry name" value="HNH_5"/>
</dbReference>
<keyword evidence="2" id="KW-0255">Endonuclease</keyword>
<proteinExistence type="predicted"/>
<dbReference type="Gene3D" id="1.10.30.50">
    <property type="match status" value="1"/>
</dbReference>